<reference evidence="1 2" key="1">
    <citation type="journal article" date="2018" name="New Phytol.">
        <title>Comparative genomics and transcriptomics depict ericoid mycorrhizal fungi as versatile saprotrophs and plant mutualists.</title>
        <authorList>
            <person name="Martino E."/>
            <person name="Morin E."/>
            <person name="Grelet G.A."/>
            <person name="Kuo A."/>
            <person name="Kohler A."/>
            <person name="Daghino S."/>
            <person name="Barry K.W."/>
            <person name="Cichocki N."/>
            <person name="Clum A."/>
            <person name="Dockter R.B."/>
            <person name="Hainaut M."/>
            <person name="Kuo R.C."/>
            <person name="LaButti K."/>
            <person name="Lindahl B.D."/>
            <person name="Lindquist E.A."/>
            <person name="Lipzen A."/>
            <person name="Khouja H.R."/>
            <person name="Magnuson J."/>
            <person name="Murat C."/>
            <person name="Ohm R.A."/>
            <person name="Singer S.W."/>
            <person name="Spatafora J.W."/>
            <person name="Wang M."/>
            <person name="Veneault-Fourrey C."/>
            <person name="Henrissat B."/>
            <person name="Grigoriev I.V."/>
            <person name="Martin F.M."/>
            <person name="Perotto S."/>
        </authorList>
    </citation>
    <scope>NUCLEOTIDE SEQUENCE [LARGE SCALE GENOMIC DNA]</scope>
    <source>
        <strain evidence="1 2">ATCC 22711</strain>
    </source>
</reference>
<dbReference type="AlphaFoldDB" id="A0A2T3B4J5"/>
<organism evidence="1 2">
    <name type="scientific">Amorphotheca resinae ATCC 22711</name>
    <dbReference type="NCBI Taxonomy" id="857342"/>
    <lineage>
        <taxon>Eukaryota</taxon>
        <taxon>Fungi</taxon>
        <taxon>Dikarya</taxon>
        <taxon>Ascomycota</taxon>
        <taxon>Pezizomycotina</taxon>
        <taxon>Leotiomycetes</taxon>
        <taxon>Helotiales</taxon>
        <taxon>Amorphothecaceae</taxon>
        <taxon>Amorphotheca</taxon>
    </lineage>
</organism>
<gene>
    <name evidence="1" type="ORF">M430DRAFT_235281</name>
</gene>
<dbReference type="GeneID" id="36573002"/>
<proteinExistence type="predicted"/>
<dbReference type="InParanoid" id="A0A2T3B4J5"/>
<dbReference type="EMBL" id="KZ679010">
    <property type="protein sequence ID" value="PSS20548.1"/>
    <property type="molecule type" value="Genomic_DNA"/>
</dbReference>
<keyword evidence="2" id="KW-1185">Reference proteome</keyword>
<evidence type="ECO:0000313" key="1">
    <source>
        <dbReference type="EMBL" id="PSS20548.1"/>
    </source>
</evidence>
<dbReference type="RefSeq" id="XP_024721818.1">
    <property type="nucleotide sequence ID" value="XM_024864921.1"/>
</dbReference>
<sequence>MCHGVDSIVLYPSKCYCLFVSLSLSSIDLIDREWPARILIQDHSFPRHVVLSRTRLPYNCPSPPPSASGQRTPSFPLSMLAVFPDQKKRAVGFSYATKSCSHDSVVTAGPRIRRRVVVRQETSLTPGVIANRCMVAKNSRQARVLLLSPHSLSSLP</sequence>
<name>A0A2T3B4J5_AMORE</name>
<protein>
    <submittedName>
        <fullName evidence="1">Uncharacterized protein</fullName>
    </submittedName>
</protein>
<evidence type="ECO:0000313" key="2">
    <source>
        <dbReference type="Proteomes" id="UP000241818"/>
    </source>
</evidence>
<accession>A0A2T3B4J5</accession>
<dbReference type="Proteomes" id="UP000241818">
    <property type="component" value="Unassembled WGS sequence"/>
</dbReference>